<evidence type="ECO:0000256" key="2">
    <source>
        <dbReference type="ARBA" id="ARBA00008892"/>
    </source>
</evidence>
<comment type="similarity">
    <text evidence="2 12">Belongs to the ATPase protein 8 family.</text>
</comment>
<dbReference type="RefSeq" id="YP_097054.1">
    <property type="nucleotide sequence ID" value="NC_006329.1"/>
</dbReference>
<keyword evidence="5 12" id="KW-0812">Transmembrane</keyword>
<evidence type="ECO:0000256" key="5">
    <source>
        <dbReference type="ARBA" id="ARBA00022692"/>
    </source>
</evidence>
<evidence type="ECO:0000313" key="14">
    <source>
        <dbReference type="EMBL" id="AAU20491.1"/>
    </source>
</evidence>
<name>Q644Z3_9SALA</name>
<keyword evidence="3 12" id="KW-0813">Transport</keyword>
<dbReference type="GO" id="GO:0045259">
    <property type="term" value="C:proton-transporting ATP synthase complex"/>
    <property type="evidence" value="ECO:0007669"/>
    <property type="project" value="UniProtKB-KW"/>
</dbReference>
<accession>Q644Z3</accession>
<dbReference type="CTD" id="4509"/>
<protein>
    <recommendedName>
        <fullName evidence="12">ATP synthase complex subunit 8</fullName>
    </recommendedName>
</protein>
<dbReference type="GO" id="GO:0015986">
    <property type="term" value="P:proton motive force-driven ATP synthesis"/>
    <property type="evidence" value="ECO:0007669"/>
    <property type="project" value="InterPro"/>
</dbReference>
<dbReference type="Pfam" id="PF00895">
    <property type="entry name" value="ATP-synt_8"/>
    <property type="match status" value="1"/>
</dbReference>
<dbReference type="PANTHER" id="PTHR39937:SF1">
    <property type="entry name" value="ATP SYNTHASE PROTEIN 8"/>
    <property type="match status" value="1"/>
</dbReference>
<dbReference type="PANTHER" id="PTHR39937">
    <property type="entry name" value="ATP SYNTHASE PROTEIN 8"/>
    <property type="match status" value="1"/>
</dbReference>
<evidence type="ECO:0000256" key="13">
    <source>
        <dbReference type="SAM" id="Phobius"/>
    </source>
</evidence>
<keyword evidence="6 12" id="KW-0375">Hydrogen ion transport</keyword>
<organism evidence="14">
    <name type="scientific">Eurycea bislineata</name>
    <name type="common">two-lined salamander</name>
    <dbReference type="NCBI Taxonomy" id="134758"/>
    <lineage>
        <taxon>Eukaryota</taxon>
        <taxon>Metazoa</taxon>
        <taxon>Chordata</taxon>
        <taxon>Craniata</taxon>
        <taxon>Vertebrata</taxon>
        <taxon>Euteleostomi</taxon>
        <taxon>Amphibia</taxon>
        <taxon>Batrachia</taxon>
        <taxon>Caudata</taxon>
        <taxon>Salamandroidea</taxon>
        <taxon>Plethodontidae</taxon>
        <taxon>Hemidactyliinae</taxon>
        <taxon>Eurycea</taxon>
    </lineage>
</organism>
<dbReference type="InterPro" id="IPR001421">
    <property type="entry name" value="ATP8_metazoa"/>
</dbReference>
<geneLocation type="mitochondrion" evidence="14"/>
<evidence type="ECO:0000256" key="3">
    <source>
        <dbReference type="ARBA" id="ARBA00022448"/>
    </source>
</evidence>
<dbReference type="EMBL" id="AY728217">
    <property type="protein sequence ID" value="AAU20491.1"/>
    <property type="molecule type" value="Genomic_DNA"/>
</dbReference>
<comment type="subcellular location">
    <subcellularLocation>
        <location evidence="1 12">Mitochondrion membrane</location>
        <topology evidence="1 12">Single-pass membrane protein</topology>
    </subcellularLocation>
</comment>
<sequence length="54" mass="6687">MPQLNPNPWFSIFFMSWLIYLIIVLLKINNLKMFNEPTQNTIKNKPQSWYWPWT</sequence>
<dbReference type="GO" id="GO:0031966">
    <property type="term" value="C:mitochondrial membrane"/>
    <property type="evidence" value="ECO:0007669"/>
    <property type="project" value="UniProtKB-SubCell"/>
</dbReference>
<evidence type="ECO:0000256" key="12">
    <source>
        <dbReference type="RuleBase" id="RU003661"/>
    </source>
</evidence>
<evidence type="ECO:0000256" key="4">
    <source>
        <dbReference type="ARBA" id="ARBA00022547"/>
    </source>
</evidence>
<dbReference type="InterPro" id="IPR050635">
    <property type="entry name" value="ATPase_protein_8"/>
</dbReference>
<proteinExistence type="inferred from homology"/>
<evidence type="ECO:0000256" key="11">
    <source>
        <dbReference type="ARBA" id="ARBA00023310"/>
    </source>
</evidence>
<dbReference type="GeneID" id="3085813"/>
<evidence type="ECO:0000256" key="9">
    <source>
        <dbReference type="ARBA" id="ARBA00023128"/>
    </source>
</evidence>
<keyword evidence="4 12" id="KW-0138">CF(0)</keyword>
<evidence type="ECO:0000256" key="8">
    <source>
        <dbReference type="ARBA" id="ARBA00023065"/>
    </source>
</evidence>
<evidence type="ECO:0000256" key="10">
    <source>
        <dbReference type="ARBA" id="ARBA00023136"/>
    </source>
</evidence>
<keyword evidence="7 13" id="KW-1133">Transmembrane helix</keyword>
<evidence type="ECO:0000256" key="7">
    <source>
        <dbReference type="ARBA" id="ARBA00022989"/>
    </source>
</evidence>
<reference evidence="14" key="1">
    <citation type="journal article" date="2004" name="Proc. Natl. Acad. Sci. U.S.A.">
        <title>Morphological homoplasy, life history evolution, and historical biogeography of plethodontid salamanders inferred from complete mitochondrial genomes.</title>
        <authorList>
            <person name="Mueller R.L."/>
            <person name="Macey J.R."/>
            <person name="Jaekel M."/>
            <person name="Wake D.B."/>
            <person name="Boore J.L."/>
        </authorList>
    </citation>
    <scope>NUCLEOTIDE SEQUENCE</scope>
</reference>
<evidence type="ECO:0000256" key="6">
    <source>
        <dbReference type="ARBA" id="ARBA00022781"/>
    </source>
</evidence>
<keyword evidence="10 13" id="KW-0472">Membrane</keyword>
<dbReference type="AlphaFoldDB" id="Q644Z3"/>
<evidence type="ECO:0000256" key="1">
    <source>
        <dbReference type="ARBA" id="ARBA00004304"/>
    </source>
</evidence>
<gene>
    <name evidence="14" type="primary">atp8</name>
</gene>
<keyword evidence="9 12" id="KW-0496">Mitochondrion</keyword>
<keyword evidence="8 12" id="KW-0406">Ion transport</keyword>
<feature type="transmembrane region" description="Helical" evidence="13">
    <location>
        <begin position="6"/>
        <end position="26"/>
    </location>
</feature>
<dbReference type="GO" id="GO:0015078">
    <property type="term" value="F:proton transmembrane transporter activity"/>
    <property type="evidence" value="ECO:0007669"/>
    <property type="project" value="InterPro"/>
</dbReference>
<keyword evidence="11" id="KW-0066">ATP synthesis</keyword>